<evidence type="ECO:0000256" key="8">
    <source>
        <dbReference type="ARBA" id="ARBA00022801"/>
    </source>
</evidence>
<dbReference type="SUPFAM" id="SSF54211">
    <property type="entry name" value="Ribosomal protein S5 domain 2-like"/>
    <property type="match status" value="2"/>
</dbReference>
<evidence type="ECO:0000256" key="12">
    <source>
        <dbReference type="HAMAP-Rule" id="MF_00388"/>
    </source>
</evidence>
<dbReference type="EC" id="3.5.1.108" evidence="4 12"/>
<keyword evidence="8 12" id="KW-0378">Hydrolase</keyword>
<dbReference type="Gene3D" id="3.30.230.20">
    <property type="entry name" value="lpxc deacetylase, domain 1"/>
    <property type="match status" value="1"/>
</dbReference>
<comment type="caution">
    <text evidence="13">The sequence shown here is derived from an EMBL/GenBank/DDBJ whole genome shotgun (WGS) entry which is preliminary data.</text>
</comment>
<dbReference type="GO" id="GO:0103117">
    <property type="term" value="F:UDP-3-O-acyl-N-acetylglucosamine deacetylase activity"/>
    <property type="evidence" value="ECO:0007669"/>
    <property type="project" value="UniProtKB-UniRule"/>
</dbReference>
<evidence type="ECO:0000313" key="13">
    <source>
        <dbReference type="EMBL" id="OGC28439.1"/>
    </source>
</evidence>
<dbReference type="GO" id="GO:0009245">
    <property type="term" value="P:lipid A biosynthetic process"/>
    <property type="evidence" value="ECO:0007669"/>
    <property type="project" value="UniProtKB-UniRule"/>
</dbReference>
<keyword evidence="9 12" id="KW-0862">Zinc</keyword>
<dbReference type="AlphaFoldDB" id="A0A1F4T7E0"/>
<evidence type="ECO:0000313" key="14">
    <source>
        <dbReference type="Proteomes" id="UP000178602"/>
    </source>
</evidence>
<dbReference type="HAMAP" id="MF_00388">
    <property type="entry name" value="LpxC"/>
    <property type="match status" value="1"/>
</dbReference>
<dbReference type="UniPathway" id="UPA00359">
    <property type="reaction ID" value="UER00478"/>
</dbReference>
<evidence type="ECO:0000256" key="10">
    <source>
        <dbReference type="ARBA" id="ARBA00023098"/>
    </source>
</evidence>
<dbReference type="GO" id="GO:0046872">
    <property type="term" value="F:metal ion binding"/>
    <property type="evidence" value="ECO:0007669"/>
    <property type="project" value="UniProtKB-KW"/>
</dbReference>
<name>A0A1F4T7E0_UNCSA</name>
<evidence type="ECO:0000256" key="9">
    <source>
        <dbReference type="ARBA" id="ARBA00022833"/>
    </source>
</evidence>
<keyword evidence="10 12" id="KW-0443">Lipid metabolism</keyword>
<keyword evidence="6 12" id="KW-0441">Lipid A biosynthesis</keyword>
<keyword evidence="7 12" id="KW-0479">Metal-binding</keyword>
<comment type="catalytic activity">
    <reaction evidence="11 12">
        <text>a UDP-3-O-[(3R)-3-hydroxyacyl]-N-acetyl-alpha-D-glucosamine + H2O = a UDP-3-O-[(3R)-3-hydroxyacyl]-alpha-D-glucosamine + acetate</text>
        <dbReference type="Rhea" id="RHEA:67816"/>
        <dbReference type="ChEBI" id="CHEBI:15377"/>
        <dbReference type="ChEBI" id="CHEBI:30089"/>
        <dbReference type="ChEBI" id="CHEBI:137740"/>
        <dbReference type="ChEBI" id="CHEBI:173225"/>
        <dbReference type="EC" id="3.5.1.108"/>
    </reaction>
</comment>
<feature type="active site" description="Proton donor" evidence="12">
    <location>
        <position position="258"/>
    </location>
</feature>
<dbReference type="InterPro" id="IPR015870">
    <property type="entry name" value="UDP-acyl_N-AcGlcN_deAcase_N"/>
</dbReference>
<evidence type="ECO:0000256" key="3">
    <source>
        <dbReference type="ARBA" id="ARBA00005002"/>
    </source>
</evidence>
<dbReference type="NCBIfam" id="TIGR00325">
    <property type="entry name" value="lpxC"/>
    <property type="match status" value="1"/>
</dbReference>
<evidence type="ECO:0000256" key="11">
    <source>
        <dbReference type="ARBA" id="ARBA00024535"/>
    </source>
</evidence>
<accession>A0A1F4T7E0</accession>
<evidence type="ECO:0000256" key="6">
    <source>
        <dbReference type="ARBA" id="ARBA00022556"/>
    </source>
</evidence>
<feature type="binding site" evidence="12">
    <location>
        <position position="78"/>
    </location>
    <ligand>
        <name>Zn(2+)</name>
        <dbReference type="ChEBI" id="CHEBI:29105"/>
    </ligand>
</feature>
<dbReference type="Proteomes" id="UP000178602">
    <property type="component" value="Unassembled WGS sequence"/>
</dbReference>
<proteinExistence type="inferred from homology"/>
<feature type="binding site" evidence="12">
    <location>
        <position position="235"/>
    </location>
    <ligand>
        <name>Zn(2+)</name>
        <dbReference type="ChEBI" id="CHEBI:29105"/>
    </ligand>
</feature>
<comment type="cofactor">
    <cofactor evidence="1 12">
        <name>Zn(2+)</name>
        <dbReference type="ChEBI" id="CHEBI:29105"/>
    </cofactor>
</comment>
<dbReference type="InterPro" id="IPR011334">
    <property type="entry name" value="UDP-acyl_GlcNac_deAcase_C"/>
</dbReference>
<evidence type="ECO:0000256" key="4">
    <source>
        <dbReference type="ARBA" id="ARBA00012745"/>
    </source>
</evidence>
<dbReference type="InterPro" id="IPR004463">
    <property type="entry name" value="UDP-acyl_GlcNac_deAcase"/>
</dbReference>
<protein>
    <recommendedName>
        <fullName evidence="4 12">UDP-3-O-acyl-N-acetylglucosamine deacetylase</fullName>
        <shortName evidence="12">UDP-3-O-acyl-GlcNAc deacetylase</shortName>
        <ecNumber evidence="4 12">3.5.1.108</ecNumber>
    </recommendedName>
    <alternativeName>
        <fullName evidence="12">UDP-3-O-[R-3-hydroxymyristoyl]-N-acetylglucosamine deacetylase</fullName>
    </alternativeName>
</protein>
<feature type="binding site" evidence="12">
    <location>
        <position position="231"/>
    </location>
    <ligand>
        <name>Zn(2+)</name>
        <dbReference type="ChEBI" id="CHEBI:29105"/>
    </ligand>
</feature>
<keyword evidence="5 12" id="KW-0444">Lipid biosynthesis</keyword>
<sequence length="271" mass="28990">MSQSPGQSLDKQTTIARPFAIEGIGIHSGLLSKMTVCPAGPSSGISFSKDGQLIRAVAGNITRTERGTTLGKIAVVEHFLAAAYGLGIDNLIIEVEGEELPILDGSALPFIVALEKAGVVRQSLDKQPIVLSRRLLVESGSSSIEAFPFNGFKVDFMIIFNSLGEQAYSFSLGNQSFKEEIAPARTFGFVEEFEQLTARGLGRGASSENALILSEKGAVNTPRFVDEPVRHKILDLIGDLALLGRPIKGWFKANKAGHALNAQLVQKILTA</sequence>
<evidence type="ECO:0000256" key="2">
    <source>
        <dbReference type="ARBA" id="ARBA00002923"/>
    </source>
</evidence>
<dbReference type="Gene3D" id="3.30.1700.10">
    <property type="entry name" value="lpxc deacetylase, domain 2"/>
    <property type="match status" value="1"/>
</dbReference>
<evidence type="ECO:0000256" key="1">
    <source>
        <dbReference type="ARBA" id="ARBA00001947"/>
    </source>
</evidence>
<comment type="pathway">
    <text evidence="3 12">Glycolipid biosynthesis; lipid IV(A) biosynthesis; lipid IV(A) from (3R)-3-hydroxytetradecanoyl-[acyl-carrier-protein] and UDP-N-acetyl-alpha-D-glucosamine: step 2/6.</text>
</comment>
<comment type="similarity">
    <text evidence="12">Belongs to the LpxC family.</text>
</comment>
<comment type="function">
    <text evidence="2 12">Catalyzes the hydrolysis of UDP-3-O-myristoyl-N-acetylglucosamine to form UDP-3-O-myristoylglucosamine and acetate, the committed step in lipid A biosynthesis.</text>
</comment>
<reference evidence="13 14" key="1">
    <citation type="journal article" date="2016" name="Nat. Commun.">
        <title>Thousands of microbial genomes shed light on interconnected biogeochemical processes in an aquifer system.</title>
        <authorList>
            <person name="Anantharaman K."/>
            <person name="Brown C.T."/>
            <person name="Hug L.A."/>
            <person name="Sharon I."/>
            <person name="Castelle C.J."/>
            <person name="Probst A.J."/>
            <person name="Thomas B.C."/>
            <person name="Singh A."/>
            <person name="Wilkins M.J."/>
            <person name="Karaoz U."/>
            <person name="Brodie E.L."/>
            <person name="Williams K.H."/>
            <person name="Hubbard S.S."/>
            <person name="Banfield J.F."/>
        </authorList>
    </citation>
    <scope>NUCLEOTIDE SEQUENCE [LARGE SCALE GENOMIC DNA]</scope>
</reference>
<dbReference type="GO" id="GO:0016020">
    <property type="term" value="C:membrane"/>
    <property type="evidence" value="ECO:0007669"/>
    <property type="project" value="GOC"/>
</dbReference>
<dbReference type="PANTHER" id="PTHR33694">
    <property type="entry name" value="UDP-3-O-ACYL-N-ACETYLGLUCOSAMINE DEACETYLASE 1, MITOCHONDRIAL-RELATED"/>
    <property type="match status" value="1"/>
</dbReference>
<dbReference type="PANTHER" id="PTHR33694:SF1">
    <property type="entry name" value="UDP-3-O-ACYL-N-ACETYLGLUCOSAMINE DEACETYLASE 1, MITOCHONDRIAL-RELATED"/>
    <property type="match status" value="1"/>
</dbReference>
<evidence type="ECO:0000256" key="5">
    <source>
        <dbReference type="ARBA" id="ARBA00022516"/>
    </source>
</evidence>
<organism evidence="13 14">
    <name type="scientific">candidate division WOR-1 bacterium RIFOXYC12_FULL_54_18</name>
    <dbReference type="NCBI Taxonomy" id="1802584"/>
    <lineage>
        <taxon>Bacteria</taxon>
        <taxon>Bacillati</taxon>
        <taxon>Saganbacteria</taxon>
    </lineage>
</organism>
<evidence type="ECO:0000256" key="7">
    <source>
        <dbReference type="ARBA" id="ARBA00022723"/>
    </source>
</evidence>
<dbReference type="Pfam" id="PF03331">
    <property type="entry name" value="LpxC"/>
    <property type="match status" value="1"/>
</dbReference>
<dbReference type="InterPro" id="IPR020568">
    <property type="entry name" value="Ribosomal_Su5_D2-typ_SF"/>
</dbReference>
<gene>
    <name evidence="12" type="primary">lpxC</name>
    <name evidence="13" type="ORF">A3K49_05660</name>
</gene>
<dbReference type="EMBL" id="MEUG01000001">
    <property type="protein sequence ID" value="OGC28439.1"/>
    <property type="molecule type" value="Genomic_DNA"/>
</dbReference>